<evidence type="ECO:0000313" key="6">
    <source>
        <dbReference type="EMBL" id="MFC1440194.1"/>
    </source>
</evidence>
<keyword evidence="2 6" id="KW-0032">Aminotransferase</keyword>
<dbReference type="PANTHER" id="PTHR42790">
    <property type="entry name" value="AMINOTRANSFERASE"/>
    <property type="match status" value="1"/>
</dbReference>
<keyword evidence="7" id="KW-1185">Reference proteome</keyword>
<dbReference type="RefSeq" id="WP_380565746.1">
    <property type="nucleotide sequence ID" value="NZ_JBEUKS010000006.1"/>
</dbReference>
<dbReference type="SUPFAM" id="SSF53383">
    <property type="entry name" value="PLP-dependent transferases"/>
    <property type="match status" value="1"/>
</dbReference>
<comment type="cofactor">
    <cofactor evidence="1">
        <name>pyridoxal 5'-phosphate</name>
        <dbReference type="ChEBI" id="CHEBI:597326"/>
    </cofactor>
</comment>
<evidence type="ECO:0000256" key="3">
    <source>
        <dbReference type="ARBA" id="ARBA00022679"/>
    </source>
</evidence>
<dbReference type="InterPro" id="IPR050859">
    <property type="entry name" value="Class-I_PLP-dep_aminotransf"/>
</dbReference>
<evidence type="ECO:0000256" key="2">
    <source>
        <dbReference type="ARBA" id="ARBA00022576"/>
    </source>
</evidence>
<evidence type="ECO:0000313" key="7">
    <source>
        <dbReference type="Proteomes" id="UP001592581"/>
    </source>
</evidence>
<dbReference type="Gene3D" id="3.90.1150.10">
    <property type="entry name" value="Aspartate Aminotransferase, domain 1"/>
    <property type="match status" value="1"/>
</dbReference>
<feature type="domain" description="Aminotransferase class I/classII large" evidence="5">
    <location>
        <begin position="66"/>
        <end position="393"/>
    </location>
</feature>
<comment type="caution">
    <text evidence="6">The sequence shown here is derived from an EMBL/GenBank/DDBJ whole genome shotgun (WGS) entry which is preliminary data.</text>
</comment>
<name>A0ABV6XPK6_9ACTN</name>
<keyword evidence="4" id="KW-0663">Pyridoxal phosphate</keyword>
<evidence type="ECO:0000256" key="1">
    <source>
        <dbReference type="ARBA" id="ARBA00001933"/>
    </source>
</evidence>
<dbReference type="Pfam" id="PF00155">
    <property type="entry name" value="Aminotran_1_2"/>
    <property type="match status" value="1"/>
</dbReference>
<dbReference type="EMBL" id="JBEUKS010000006">
    <property type="protein sequence ID" value="MFC1440194.1"/>
    <property type="molecule type" value="Genomic_DNA"/>
</dbReference>
<reference evidence="6 7" key="1">
    <citation type="submission" date="2024-06" db="EMBL/GenBank/DDBJ databases">
        <authorList>
            <person name="Lee S.D."/>
        </authorList>
    </citation>
    <scope>NUCLEOTIDE SEQUENCE [LARGE SCALE GENOMIC DNA]</scope>
    <source>
        <strain evidence="6 7">N1-10</strain>
    </source>
</reference>
<evidence type="ECO:0000259" key="5">
    <source>
        <dbReference type="Pfam" id="PF00155"/>
    </source>
</evidence>
<accession>A0ABV6XPK6</accession>
<dbReference type="Gene3D" id="3.40.640.10">
    <property type="entry name" value="Type I PLP-dependent aspartate aminotransferase-like (Major domain)"/>
    <property type="match status" value="1"/>
</dbReference>
<gene>
    <name evidence="6" type="ORF">ABUW04_18230</name>
</gene>
<evidence type="ECO:0000256" key="4">
    <source>
        <dbReference type="ARBA" id="ARBA00022898"/>
    </source>
</evidence>
<dbReference type="PANTHER" id="PTHR42790:SF19">
    <property type="entry name" value="KYNURENINE_ALPHA-AMINOADIPATE AMINOTRANSFERASE, MITOCHONDRIAL"/>
    <property type="match status" value="1"/>
</dbReference>
<dbReference type="Proteomes" id="UP001592581">
    <property type="component" value="Unassembled WGS sequence"/>
</dbReference>
<dbReference type="InterPro" id="IPR015422">
    <property type="entry name" value="PyrdxlP-dep_Trfase_small"/>
</dbReference>
<keyword evidence="3" id="KW-0808">Transferase</keyword>
<organism evidence="6 7">
    <name type="scientific">Streptacidiphilus jeojiensis</name>
    <dbReference type="NCBI Taxonomy" id="3229225"/>
    <lineage>
        <taxon>Bacteria</taxon>
        <taxon>Bacillati</taxon>
        <taxon>Actinomycetota</taxon>
        <taxon>Actinomycetes</taxon>
        <taxon>Kitasatosporales</taxon>
        <taxon>Streptomycetaceae</taxon>
        <taxon>Streptacidiphilus</taxon>
    </lineage>
</organism>
<dbReference type="InterPro" id="IPR015421">
    <property type="entry name" value="PyrdxlP-dep_Trfase_major"/>
</dbReference>
<protein>
    <submittedName>
        <fullName evidence="6">PLP-dependent aminotransferase family protein</fullName>
    </submittedName>
</protein>
<dbReference type="GO" id="GO:0008483">
    <property type="term" value="F:transaminase activity"/>
    <property type="evidence" value="ECO:0007669"/>
    <property type="project" value="UniProtKB-KW"/>
</dbReference>
<dbReference type="InterPro" id="IPR004839">
    <property type="entry name" value="Aminotransferase_I/II_large"/>
</dbReference>
<dbReference type="InterPro" id="IPR015424">
    <property type="entry name" value="PyrdxlP-dep_Trfase"/>
</dbReference>
<sequence length="404" mass="42709">MTTPAETRAAEAPAPVPALAARTAEVGGSPVREILALTARPEVISFAGGLPAPELFDAEGIRAAYDAVLRESPRRVLQYSTTEGDPSLRATVADRLTTRGLPTGPEDLLITGGSQQGLSLLATALLEPGDTVLVEDPTYLAALQCFALAGARIVPVPTDADGILPDALDALVAAERPKLLYLVPNFQNPTGRTLPLARRRAVAEVASRRGLWIVEDDPYGELRFAGEPVQWISGCAGAEDRTVLLSSFSKVMAPGLRLGWLRGPAALRRACVIAKQAADLHTSTVDQAAAARYLADRDLDAHLATVRDAYRERRDALLAGLADALPPGSSWNRPDGGMFLWASLPAGHDATALLRRAIAHNVAYVPGAPFFAGRPDPATLRLSFTTHTPVEIADGLLRLGKALG</sequence>
<proteinExistence type="predicted"/>
<dbReference type="CDD" id="cd00609">
    <property type="entry name" value="AAT_like"/>
    <property type="match status" value="1"/>
</dbReference>